<dbReference type="AlphaFoldDB" id="A0A1L3GJN0"/>
<dbReference type="PANTHER" id="PTHR36441:SF1">
    <property type="entry name" value="DUF503 DOMAIN-CONTAINING PROTEIN"/>
    <property type="match status" value="1"/>
</dbReference>
<dbReference type="EMBL" id="CP015518">
    <property type="protein sequence ID" value="APG25888.1"/>
    <property type="molecule type" value="Genomic_DNA"/>
</dbReference>
<sequence>MVVGVLRVELHIHGPQSLKQKRSIVKSLLGRCRSRFPVSCAEVDHHELWQRTTLGCVVVEQDEAAADRILQKVVAELEHCAVADLCRQDIEFIHYR</sequence>
<dbReference type="Proteomes" id="UP000182264">
    <property type="component" value="Chromosome"/>
</dbReference>
<dbReference type="RefSeq" id="WP_072287735.1">
    <property type="nucleotide sequence ID" value="NZ_CP015455.1"/>
</dbReference>
<organism evidence="1 2">
    <name type="scientific">Syntrophotalea acetylenica</name>
    <name type="common">Pelobacter acetylenicus</name>
    <dbReference type="NCBI Taxonomy" id="29542"/>
    <lineage>
        <taxon>Bacteria</taxon>
        <taxon>Pseudomonadati</taxon>
        <taxon>Thermodesulfobacteriota</taxon>
        <taxon>Desulfuromonadia</taxon>
        <taxon>Desulfuromonadales</taxon>
        <taxon>Syntrophotaleaceae</taxon>
        <taxon>Syntrophotalea</taxon>
    </lineage>
</organism>
<accession>A0A1L3GJN0</accession>
<dbReference type="Gene3D" id="3.30.70.1120">
    <property type="entry name" value="TT1725-like"/>
    <property type="match status" value="1"/>
</dbReference>
<dbReference type="InterPro" id="IPR036746">
    <property type="entry name" value="TT1725-like_sf"/>
</dbReference>
<dbReference type="STRING" id="29542.A6070_07390"/>
<dbReference type="KEGG" id="pace:A6070_07390"/>
<evidence type="ECO:0000313" key="2">
    <source>
        <dbReference type="Proteomes" id="UP000182264"/>
    </source>
</evidence>
<dbReference type="SUPFAM" id="SSF103007">
    <property type="entry name" value="Hypothetical protein TT1725"/>
    <property type="match status" value="1"/>
</dbReference>
<keyword evidence="2" id="KW-1185">Reference proteome</keyword>
<gene>
    <name evidence="1" type="ORF">A7E75_13360</name>
</gene>
<protein>
    <recommendedName>
        <fullName evidence="3">YlxP-like protein</fullName>
    </recommendedName>
</protein>
<dbReference type="InterPro" id="IPR007546">
    <property type="entry name" value="DUF503"/>
</dbReference>
<dbReference type="PANTHER" id="PTHR36441">
    <property type="entry name" value="HYPOTHETICAL CYTOSOLIC PROTEIN"/>
    <property type="match status" value="1"/>
</dbReference>
<proteinExistence type="predicted"/>
<name>A0A1L3GJN0_SYNAC</name>
<evidence type="ECO:0000313" key="1">
    <source>
        <dbReference type="EMBL" id="APG25888.1"/>
    </source>
</evidence>
<evidence type="ECO:0008006" key="3">
    <source>
        <dbReference type="Google" id="ProtNLM"/>
    </source>
</evidence>
<dbReference type="OrthoDB" id="9809023at2"/>
<reference evidence="1 2" key="1">
    <citation type="journal article" date="2017" name="Genome Announc.">
        <title>Complete Genome Sequences of Two Acetylene-Fermenting Pelobacter acetylenicus Strains.</title>
        <authorList>
            <person name="Sutton J.M."/>
            <person name="Baesman S.M."/>
            <person name="Fierst J.L."/>
            <person name="Poret-Peterson A.T."/>
            <person name="Oremland R.S."/>
            <person name="Dunlap D.S."/>
            <person name="Akob D.M."/>
        </authorList>
    </citation>
    <scope>NUCLEOTIDE SEQUENCE [LARGE SCALE GENOMIC DNA]</scope>
    <source>
        <strain evidence="1 2">DSM 3247</strain>
    </source>
</reference>
<dbReference type="Pfam" id="PF04456">
    <property type="entry name" value="DUF503"/>
    <property type="match status" value="1"/>
</dbReference>